<dbReference type="EMBL" id="HBNR01090273">
    <property type="protein sequence ID" value="CAE4669120.1"/>
    <property type="molecule type" value="Transcribed_RNA"/>
</dbReference>
<reference evidence="3" key="1">
    <citation type="submission" date="2021-01" db="EMBL/GenBank/DDBJ databases">
        <authorList>
            <person name="Corre E."/>
            <person name="Pelletier E."/>
            <person name="Niang G."/>
            <person name="Scheremetjew M."/>
            <person name="Finn R."/>
            <person name="Kale V."/>
            <person name="Holt S."/>
            <person name="Cochrane G."/>
            <person name="Meng A."/>
            <person name="Brown T."/>
            <person name="Cohen L."/>
        </authorList>
    </citation>
    <scope>NUCLEOTIDE SEQUENCE</scope>
    <source>
        <strain evidence="3">CCMP3105</strain>
    </source>
</reference>
<organism evidence="3">
    <name type="scientific">Alexandrium monilatum</name>
    <dbReference type="NCBI Taxonomy" id="311494"/>
    <lineage>
        <taxon>Eukaryota</taxon>
        <taxon>Sar</taxon>
        <taxon>Alveolata</taxon>
        <taxon>Dinophyceae</taxon>
        <taxon>Gonyaulacales</taxon>
        <taxon>Pyrocystaceae</taxon>
        <taxon>Alexandrium</taxon>
    </lineage>
</organism>
<proteinExistence type="predicted"/>
<name>A0A7S4WBW8_9DINO</name>
<feature type="region of interest" description="Disordered" evidence="2">
    <location>
        <begin position="322"/>
        <end position="343"/>
    </location>
</feature>
<keyword evidence="1" id="KW-0175">Coiled coil</keyword>
<evidence type="ECO:0000256" key="2">
    <source>
        <dbReference type="SAM" id="MobiDB-lite"/>
    </source>
</evidence>
<evidence type="ECO:0000313" key="3">
    <source>
        <dbReference type="EMBL" id="CAE4669120.1"/>
    </source>
</evidence>
<sequence length="404" mass="44082">MVEGMSTGLLRALERRVDDMSLEVSAQAARVSSAVSALQDEILQRMHSQQQELQKLRVQQQSLQETMAVQFQRPREDCNEVTTEAVNSQLRDIVSELKTMHKDPEGKDGGHMGSPLRTTPQFQADNDVMLVLKELREEKAKVAEMLDNVKTEKCEVIAMMHAFAMSKGEAIDELEGLRRVACEEVQAAADLVRRVVSSSGGSSRQQQEVPSTCRSTVRDIVRDEEERALSMTQPLLLQGRHGSRTSLCAGSLQPQASAPMPLTSTTTAMPTQGGGGVTIMTMQGVQQQQQQQHQQQQQQPVAVIATTQSMVQGAQHDWRTSAAHGDSALRRVRSPTRQYSAGGAGLLPVSVACSPPMLPRPTTAVETQKSPVRRFISAGLSPRVQDAVAPSQGWASISQATLIR</sequence>
<dbReference type="AlphaFoldDB" id="A0A7S4WBW8"/>
<protein>
    <submittedName>
        <fullName evidence="3">Uncharacterized protein</fullName>
    </submittedName>
</protein>
<evidence type="ECO:0000256" key="1">
    <source>
        <dbReference type="SAM" id="Coils"/>
    </source>
</evidence>
<feature type="coiled-coil region" evidence="1">
    <location>
        <begin position="10"/>
        <end position="66"/>
    </location>
</feature>
<accession>A0A7S4WBW8</accession>
<gene>
    <name evidence="3" type="ORF">AMON00008_LOCUS64784</name>
</gene>